<accession>A0A1W2CSN1</accession>
<dbReference type="Proteomes" id="UP000192738">
    <property type="component" value="Unassembled WGS sequence"/>
</dbReference>
<reference evidence="2 3" key="1">
    <citation type="submission" date="2017-04" db="EMBL/GenBank/DDBJ databases">
        <authorList>
            <person name="Afonso C.L."/>
            <person name="Miller P.J."/>
            <person name="Scott M.A."/>
            <person name="Spackman E."/>
            <person name="Goraichik I."/>
            <person name="Dimitrov K.M."/>
            <person name="Suarez D.L."/>
            <person name="Swayne D.E."/>
        </authorList>
    </citation>
    <scope>NUCLEOTIDE SEQUENCE [LARGE SCALE GENOMIC DNA]</scope>
    <source>
        <strain evidence="2 3">DSM 5090</strain>
    </source>
</reference>
<dbReference type="OrthoDB" id="1683298at2"/>
<dbReference type="InterPro" id="IPR013783">
    <property type="entry name" value="Ig-like_fold"/>
</dbReference>
<dbReference type="Pfam" id="PF16760">
    <property type="entry name" value="CBM53"/>
    <property type="match status" value="1"/>
</dbReference>
<evidence type="ECO:0000259" key="1">
    <source>
        <dbReference type="SMART" id="SM01066"/>
    </source>
</evidence>
<gene>
    <name evidence="2" type="ORF">SAMN04488500_111119</name>
</gene>
<feature type="domain" description="Carbohydrate binding module family 25" evidence="1">
    <location>
        <begin position="20"/>
        <end position="101"/>
    </location>
</feature>
<dbReference type="STRING" id="112901.SAMN04488500_111119"/>
<dbReference type="GO" id="GO:2001070">
    <property type="term" value="F:starch binding"/>
    <property type="evidence" value="ECO:0007669"/>
    <property type="project" value="InterPro"/>
</dbReference>
<organism evidence="2 3">
    <name type="scientific">Sporomusa malonica</name>
    <dbReference type="NCBI Taxonomy" id="112901"/>
    <lineage>
        <taxon>Bacteria</taxon>
        <taxon>Bacillati</taxon>
        <taxon>Bacillota</taxon>
        <taxon>Negativicutes</taxon>
        <taxon>Selenomonadales</taxon>
        <taxon>Sporomusaceae</taxon>
        <taxon>Sporomusa</taxon>
    </lineage>
</organism>
<proteinExistence type="predicted"/>
<keyword evidence="3" id="KW-1185">Reference proteome</keyword>
<protein>
    <submittedName>
        <fullName evidence="2">Starch/carbohydrate-binding module (Family 53)</fullName>
    </submittedName>
</protein>
<dbReference type="InterPro" id="IPR005085">
    <property type="entry name" value="CBM25"/>
</dbReference>
<evidence type="ECO:0000313" key="3">
    <source>
        <dbReference type="Proteomes" id="UP000192738"/>
    </source>
</evidence>
<dbReference type="AlphaFoldDB" id="A0A1W2CSN1"/>
<evidence type="ECO:0000313" key="2">
    <source>
        <dbReference type="EMBL" id="SMC88240.1"/>
    </source>
</evidence>
<dbReference type="SMART" id="SM01066">
    <property type="entry name" value="CBM_25"/>
    <property type="match status" value="1"/>
</dbReference>
<sequence length="144" mass="16214">MAKCPAKNCVTIHPEVPSNQSIAKITYNGLLPKSGATEVYAHVGYGRMWENTQDYKMTKTAHGFDVLIPIPEHADSLNICFKDAANNWDNNAGTNYSFVISTPSTDHSLEFAAEISMWDNMINHCESNLSTCKRTIRRWMRLSD</sequence>
<dbReference type="RefSeq" id="WP_084576351.1">
    <property type="nucleotide sequence ID" value="NZ_CP155572.1"/>
</dbReference>
<dbReference type="EMBL" id="FWXI01000011">
    <property type="protein sequence ID" value="SMC88240.1"/>
    <property type="molecule type" value="Genomic_DNA"/>
</dbReference>
<dbReference type="Gene3D" id="2.60.40.10">
    <property type="entry name" value="Immunoglobulins"/>
    <property type="match status" value="1"/>
</dbReference>
<name>A0A1W2CSN1_9FIRM</name>